<evidence type="ECO:0000313" key="2">
    <source>
        <dbReference type="Proteomes" id="UP000830198"/>
    </source>
</evidence>
<evidence type="ECO:0000313" key="1">
    <source>
        <dbReference type="EMBL" id="UPK68016.1"/>
    </source>
</evidence>
<gene>
    <name evidence="1" type="ORF">MYF79_23980</name>
</gene>
<organism evidence="1 2">
    <name type="scientific">Chitinophaga filiformis</name>
    <name type="common">Myxococcus filiformis</name>
    <name type="synonym">Flexibacter filiformis</name>
    <dbReference type="NCBI Taxonomy" id="104663"/>
    <lineage>
        <taxon>Bacteria</taxon>
        <taxon>Pseudomonadati</taxon>
        <taxon>Bacteroidota</taxon>
        <taxon>Chitinophagia</taxon>
        <taxon>Chitinophagales</taxon>
        <taxon>Chitinophagaceae</taxon>
        <taxon>Chitinophaga</taxon>
    </lineage>
</organism>
<dbReference type="EMBL" id="CP095855">
    <property type="protein sequence ID" value="UPK68016.1"/>
    <property type="molecule type" value="Genomic_DNA"/>
</dbReference>
<accession>A0ABY4HW52</accession>
<proteinExistence type="predicted"/>
<protein>
    <submittedName>
        <fullName evidence="1">Uncharacterized protein</fullName>
    </submittedName>
</protein>
<sequence>MELRRFEHLIPLARQAYPDCHYRGRQLAEILLNGYASELQQDLSQLFQTAVVAVCTPVQQMIDDYCRRYERYLQDWLSLQQDSTAAGMKAGPTAGTAAPDPAYTLYLQWRHWRGLQLYQLKKYCRSLTYAHSCLTNESDDQQNRLISTSNQ</sequence>
<keyword evidence="2" id="KW-1185">Reference proteome</keyword>
<reference evidence="1 2" key="1">
    <citation type="submission" date="2022-04" db="EMBL/GenBank/DDBJ databases">
        <title>The arsenic-methylating capacity of Chitinophaga filiformis YT5 during chitin decomposition.</title>
        <authorList>
            <person name="Chen G."/>
            <person name="Liang Y."/>
        </authorList>
    </citation>
    <scope>NUCLEOTIDE SEQUENCE [LARGE SCALE GENOMIC DNA]</scope>
    <source>
        <strain evidence="1 2">YT5</strain>
    </source>
</reference>
<dbReference type="Proteomes" id="UP000830198">
    <property type="component" value="Chromosome"/>
</dbReference>
<dbReference type="RefSeq" id="WP_247810357.1">
    <property type="nucleotide sequence ID" value="NZ_CP095855.1"/>
</dbReference>
<name>A0ABY4HW52_CHIFI</name>